<protein>
    <recommendedName>
        <fullName evidence="3">Methylthioribose-1-phosphate isomerase</fullName>
        <shortName evidence="3">M1Pi</shortName>
        <shortName evidence="3">MTR-1-P isomerase</shortName>
        <ecNumber evidence="3">5.3.1.23</ecNumber>
    </recommendedName>
    <alternativeName>
        <fullName evidence="3">S-methyl-5-thioribose-1-phosphate isomerase</fullName>
    </alternativeName>
    <alternativeName>
        <fullName evidence="3">Translation initiation factor eIF-2B subunit alpha/beta/delta-like protein</fullName>
    </alternativeName>
</protein>
<dbReference type="InterPro" id="IPR037171">
    <property type="entry name" value="NagB/RpiA_transferase-like"/>
</dbReference>
<dbReference type="InterPro" id="IPR027363">
    <property type="entry name" value="M1Pi_N"/>
</dbReference>
<comment type="similarity">
    <text evidence="3">Belongs to the eIF-2B alpha/beta/delta subunits family. MtnA subfamily.</text>
</comment>
<keyword evidence="1 3" id="KW-0486">Methionine biosynthesis</keyword>
<keyword evidence="3" id="KW-0539">Nucleus</keyword>
<dbReference type="NCBIfam" id="TIGR00524">
    <property type="entry name" value="eIF-2B_rel"/>
    <property type="match status" value="1"/>
</dbReference>
<dbReference type="PANTHER" id="PTHR43475:SF1">
    <property type="entry name" value="METHYLTHIORIBOSE-1-PHOSPHATE ISOMERASE"/>
    <property type="match status" value="1"/>
</dbReference>
<feature type="active site" description="Proton donor" evidence="3">
    <location>
        <position position="258"/>
    </location>
</feature>
<dbReference type="GO" id="GO:0046523">
    <property type="term" value="F:S-methyl-5-thioribose-1-phosphate isomerase activity"/>
    <property type="evidence" value="ECO:0007669"/>
    <property type="project" value="UniProtKB-UniRule"/>
</dbReference>
<evidence type="ECO:0000313" key="4">
    <source>
        <dbReference type="EMBL" id="KZP34360.1"/>
    </source>
</evidence>
<dbReference type="FunFam" id="3.40.50.10470:FF:000006">
    <property type="entry name" value="Methylthioribose-1-phosphate isomerase"/>
    <property type="match status" value="1"/>
</dbReference>
<gene>
    <name evidence="3" type="primary">MRI1</name>
    <name evidence="4" type="ORF">FIBSPDRAFT_846465</name>
</gene>
<accession>A0A166X2G9</accession>
<dbReference type="AlphaFoldDB" id="A0A166X2G9"/>
<dbReference type="EMBL" id="KV417480">
    <property type="protein sequence ID" value="KZP34360.1"/>
    <property type="molecule type" value="Genomic_DNA"/>
</dbReference>
<evidence type="ECO:0000256" key="3">
    <source>
        <dbReference type="HAMAP-Rule" id="MF_03119"/>
    </source>
</evidence>
<keyword evidence="3" id="KW-0028">Amino-acid biosynthesis</keyword>
<sequence length="388" mass="41292">MALTSIRTSDGKIEIIDQLLLPHTIEWIQISTVEQAHDAIKTMRIRGAPAIASLAALSFAANLEAELNKSSDSPASLASPDALKSHVVPILDFLYTARPTAVNLGAATRRLKKVLEASTGEGKDAKIIARELVAEGHKIADEDVGRNKEMAQHGGEWLVEQIKASGESGKDLNVLTVCNTGSLATSGYGTALGLITYLHETGKLDKAYFTQTAPYHQGSRLTALELQTLQIPNVMICDTMVGSLFQNRKIHAIAVGADRVAKNGDTANKIGTYNAAVLAARHNIPFIVVAPISTVDLDVPSGSHIPIEHRAPLEACLVRGAIYPTEITDQGEKKQAVVMVTPEGLKPEGVYNPSFDVTPADLISAIVTEKGVATRGKGQLVFDLSGVV</sequence>
<comment type="catalytic activity">
    <reaction evidence="3">
        <text>5-(methylsulfanyl)-alpha-D-ribose 1-phosphate = 5-(methylsulfanyl)-D-ribulose 1-phosphate</text>
        <dbReference type="Rhea" id="RHEA:19989"/>
        <dbReference type="ChEBI" id="CHEBI:58533"/>
        <dbReference type="ChEBI" id="CHEBI:58548"/>
        <dbReference type="EC" id="5.3.1.23"/>
    </reaction>
</comment>
<dbReference type="InterPro" id="IPR042529">
    <property type="entry name" value="IF_2B-like_C"/>
</dbReference>
<dbReference type="GO" id="GO:0005634">
    <property type="term" value="C:nucleus"/>
    <property type="evidence" value="ECO:0007669"/>
    <property type="project" value="UniProtKB-SubCell"/>
</dbReference>
<evidence type="ECO:0000256" key="1">
    <source>
        <dbReference type="ARBA" id="ARBA00023167"/>
    </source>
</evidence>
<dbReference type="STRING" id="436010.A0A166X2G9"/>
<dbReference type="FunFam" id="1.20.120.420:FF:000003">
    <property type="entry name" value="Methylthioribose-1-phosphate isomerase"/>
    <property type="match status" value="1"/>
</dbReference>
<dbReference type="GO" id="GO:0019509">
    <property type="term" value="P:L-methionine salvage from methylthioadenosine"/>
    <property type="evidence" value="ECO:0007669"/>
    <property type="project" value="UniProtKB-UniRule"/>
</dbReference>
<comment type="pathway">
    <text evidence="3">Amino-acid biosynthesis; L-methionine biosynthesis via salvage pathway; L-methionine from S-methyl-5-thio-alpha-D-ribose 1-phosphate: step 1/6.</text>
</comment>
<dbReference type="PANTHER" id="PTHR43475">
    <property type="entry name" value="METHYLTHIORIBOSE-1-PHOSPHATE ISOMERASE"/>
    <property type="match status" value="1"/>
</dbReference>
<name>A0A166X2G9_9AGAM</name>
<reference evidence="4 5" key="1">
    <citation type="journal article" date="2016" name="Mol. Biol. Evol.">
        <title>Comparative Genomics of Early-Diverging Mushroom-Forming Fungi Provides Insights into the Origins of Lignocellulose Decay Capabilities.</title>
        <authorList>
            <person name="Nagy L.G."/>
            <person name="Riley R."/>
            <person name="Tritt A."/>
            <person name="Adam C."/>
            <person name="Daum C."/>
            <person name="Floudas D."/>
            <person name="Sun H."/>
            <person name="Yadav J.S."/>
            <person name="Pangilinan J."/>
            <person name="Larsson K.H."/>
            <person name="Matsuura K."/>
            <person name="Barry K."/>
            <person name="Labutti K."/>
            <person name="Kuo R."/>
            <person name="Ohm R.A."/>
            <person name="Bhattacharya S.S."/>
            <person name="Shirouzu T."/>
            <person name="Yoshinaga Y."/>
            <person name="Martin F.M."/>
            <person name="Grigoriev I.V."/>
            <person name="Hibbett D.S."/>
        </authorList>
    </citation>
    <scope>NUCLEOTIDE SEQUENCE [LARGE SCALE GENOMIC DNA]</scope>
    <source>
        <strain evidence="4 5">CBS 109695</strain>
    </source>
</reference>
<dbReference type="OrthoDB" id="2461at2759"/>
<dbReference type="GO" id="GO:0005737">
    <property type="term" value="C:cytoplasm"/>
    <property type="evidence" value="ECO:0007669"/>
    <property type="project" value="UniProtKB-SubCell"/>
</dbReference>
<keyword evidence="4" id="KW-0396">Initiation factor</keyword>
<dbReference type="UniPathway" id="UPA00904">
    <property type="reaction ID" value="UER00874"/>
</dbReference>
<keyword evidence="5" id="KW-1185">Reference proteome</keyword>
<evidence type="ECO:0000256" key="2">
    <source>
        <dbReference type="ARBA" id="ARBA00023235"/>
    </source>
</evidence>
<dbReference type="HAMAP" id="MF_01678">
    <property type="entry name" value="Salvage_MtnA"/>
    <property type="match status" value="1"/>
</dbReference>
<dbReference type="Proteomes" id="UP000076532">
    <property type="component" value="Unassembled WGS sequence"/>
</dbReference>
<comment type="subcellular location">
    <subcellularLocation>
        <location evidence="3">Cytoplasm</location>
    </subcellularLocation>
    <subcellularLocation>
        <location evidence="3">Nucleus</location>
    </subcellularLocation>
</comment>
<dbReference type="EC" id="5.3.1.23" evidence="3"/>
<dbReference type="NCBIfam" id="TIGR00512">
    <property type="entry name" value="salvage_mtnA"/>
    <property type="match status" value="1"/>
</dbReference>
<keyword evidence="4" id="KW-0648">Protein biosynthesis</keyword>
<feature type="site" description="Transition state stabilizer" evidence="3">
    <location>
        <position position="178"/>
    </location>
</feature>
<dbReference type="InterPro" id="IPR011559">
    <property type="entry name" value="Initiation_fac_2B_a/b/d"/>
</dbReference>
<organism evidence="4 5">
    <name type="scientific">Athelia psychrophila</name>
    <dbReference type="NCBI Taxonomy" id="1759441"/>
    <lineage>
        <taxon>Eukaryota</taxon>
        <taxon>Fungi</taxon>
        <taxon>Dikarya</taxon>
        <taxon>Basidiomycota</taxon>
        <taxon>Agaricomycotina</taxon>
        <taxon>Agaricomycetes</taxon>
        <taxon>Agaricomycetidae</taxon>
        <taxon>Atheliales</taxon>
        <taxon>Atheliaceae</taxon>
        <taxon>Athelia</taxon>
    </lineage>
</organism>
<dbReference type="GO" id="GO:0003743">
    <property type="term" value="F:translation initiation factor activity"/>
    <property type="evidence" value="ECO:0007669"/>
    <property type="project" value="UniProtKB-KW"/>
</dbReference>
<keyword evidence="2 3" id="KW-0413">Isomerase</keyword>
<proteinExistence type="inferred from homology"/>
<dbReference type="Gene3D" id="3.40.50.10470">
    <property type="entry name" value="Translation initiation factor eif-2b, domain 2"/>
    <property type="match status" value="1"/>
</dbReference>
<evidence type="ECO:0000313" key="5">
    <source>
        <dbReference type="Proteomes" id="UP000076532"/>
    </source>
</evidence>
<dbReference type="InterPro" id="IPR000649">
    <property type="entry name" value="IF-2B-related"/>
</dbReference>
<keyword evidence="3" id="KW-0963">Cytoplasm</keyword>
<dbReference type="SUPFAM" id="SSF100950">
    <property type="entry name" value="NagB/RpiA/CoA transferase-like"/>
    <property type="match status" value="1"/>
</dbReference>
<comment type="function">
    <text evidence="3">Catalyzes the interconversion of methylthioribose-1-phosphate (MTR-1-P) into methylthioribulose-1-phosphate (MTRu-1-P).</text>
</comment>
<dbReference type="NCBIfam" id="NF004326">
    <property type="entry name" value="PRK05720.1"/>
    <property type="match status" value="1"/>
</dbReference>
<dbReference type="Gene3D" id="1.20.120.420">
    <property type="entry name" value="translation initiation factor eif-2b, domain 1"/>
    <property type="match status" value="1"/>
</dbReference>
<dbReference type="Pfam" id="PF01008">
    <property type="entry name" value="IF-2B"/>
    <property type="match status" value="1"/>
</dbReference>
<dbReference type="InterPro" id="IPR005251">
    <property type="entry name" value="IF-M1Pi"/>
</dbReference>